<dbReference type="EMBL" id="CAXAMN010022439">
    <property type="protein sequence ID" value="CAK9069400.1"/>
    <property type="molecule type" value="Genomic_DNA"/>
</dbReference>
<dbReference type="SMART" id="SM00612">
    <property type="entry name" value="Kelch"/>
    <property type="match status" value="4"/>
</dbReference>
<name>A0ABP0P039_9DINO</name>
<dbReference type="SUPFAM" id="SSF117281">
    <property type="entry name" value="Kelch motif"/>
    <property type="match status" value="2"/>
</dbReference>
<keyword evidence="2" id="KW-1185">Reference proteome</keyword>
<dbReference type="Pfam" id="PF24681">
    <property type="entry name" value="Kelch_KLHDC2_KLHL20_DRC7"/>
    <property type="match status" value="1"/>
</dbReference>
<comment type="caution">
    <text evidence="1">The sequence shown here is derived from an EMBL/GenBank/DDBJ whole genome shotgun (WGS) entry which is preliminary data.</text>
</comment>
<gene>
    <name evidence="1" type="ORF">CCMP2556_LOCUS34129</name>
</gene>
<accession>A0ABP0P039</accession>
<evidence type="ECO:0000313" key="1">
    <source>
        <dbReference type="EMBL" id="CAK9069400.1"/>
    </source>
</evidence>
<proteinExistence type="predicted"/>
<dbReference type="PANTHER" id="PTHR45632">
    <property type="entry name" value="LD33804P"/>
    <property type="match status" value="1"/>
</dbReference>
<dbReference type="InterPro" id="IPR015915">
    <property type="entry name" value="Kelch-typ_b-propeller"/>
</dbReference>
<dbReference type="SUPFAM" id="SSF51197">
    <property type="entry name" value="Clavaminate synthase-like"/>
    <property type="match status" value="1"/>
</dbReference>
<evidence type="ECO:0000313" key="2">
    <source>
        <dbReference type="Proteomes" id="UP001642484"/>
    </source>
</evidence>
<reference evidence="1 2" key="1">
    <citation type="submission" date="2024-02" db="EMBL/GenBank/DDBJ databases">
        <authorList>
            <person name="Chen Y."/>
            <person name="Shah S."/>
            <person name="Dougan E. K."/>
            <person name="Thang M."/>
            <person name="Chan C."/>
        </authorList>
    </citation>
    <scope>NUCLEOTIDE SEQUENCE [LARGE SCALE GENOMIC DNA]</scope>
</reference>
<dbReference type="Gene3D" id="2.120.10.80">
    <property type="entry name" value="Kelch-type beta propeller"/>
    <property type="match status" value="2"/>
</dbReference>
<organism evidence="1 2">
    <name type="scientific">Durusdinium trenchii</name>
    <dbReference type="NCBI Taxonomy" id="1381693"/>
    <lineage>
        <taxon>Eukaryota</taxon>
        <taxon>Sar</taxon>
        <taxon>Alveolata</taxon>
        <taxon>Dinophyceae</taxon>
        <taxon>Suessiales</taxon>
        <taxon>Symbiodiniaceae</taxon>
        <taxon>Durusdinium</taxon>
    </lineage>
</organism>
<dbReference type="InterPro" id="IPR006652">
    <property type="entry name" value="Kelch_1"/>
</dbReference>
<dbReference type="Proteomes" id="UP001642484">
    <property type="component" value="Unassembled WGS sequence"/>
</dbReference>
<dbReference type="Gene3D" id="2.60.120.330">
    <property type="entry name" value="B-lactam Antibiotic, Isopenicillin N Synthase, Chain"/>
    <property type="match status" value="1"/>
</dbReference>
<sequence>MNRVANNFGQHGAPNHMLNHQGDHFNVASLQGMLGTDASNVGNSRNSQAQFNVPGFQGNEVGTPPDPLNFMGASGLSLSNVLKRMGQAQGQLSQSLSSAFARAPAKPQEVPTVSLQALRLADSLAVKAAFAALNHHGFAWLDFGRPDRAGDTTMGGANDSLSNSSEYLAEIGDFLALNEHGGSPHAMEGHFSAAHKDGLRVVTGSCINQNLSLPEKIQEKLTRLALDLDEAQRDVIKALVPSFYFNSPADIGEYLDIPLLCPETAESGFRQYGLLDVVRYHANGPAEVVAPHVDPGLFILSLPCGVPGLQLQDAFGEWRAPPAGLGVLWAGQAAEQLHLKSGMHRVVSSPTARLSAWHEMCTRSQLCPPMLQVLEEHSLELKLGTIRGTREVLRFLQASEDHLNVNMVERRGVCAAHAHCQLTPTAGRGPKWSLHVARRLEDLREDGLVTRRVTRHASYVQGQSFVIDDNTYSHEWLSRTVMPSKRSDMTATTVGDGIYLIGGCDNDQEWSTGAGMYLCTGLTKTTHKYLPATDSFESLPEAPRSRYRHAAAAVGSRIFMFGGRDIADNIIQEIDVLDTETSSWSTLSNPMPNATSDLSAFVDGNSIYLLGGYNAIYAAQDQVMIFDTVESTWSPSYPLTQGRGDAASAIASGVAFALGGFSHENNFAAPLDHVEVFFTTNPSGGWKSRSAMKKARGDKAVAVLNDMLHVIGGEAKNENGHSAALMDVEVYDARTDTWYVGGSIPSQRFRFVAAAHGDSIYIFGGQGALMGTYGEAGSKYPILDVVEQYKESAPCWHTHPSFRDTESALRSGGLGDNIYEQLLRLSQVRLLGYVGRGSIPIATARWADFLQELIQQRNHLRVFCAPAAALLLLLDAELSLTSLEATPGATCHDVTWNNLGTSHIEEYPKLRTAADLVLKDGVRKWTPWREVLAAAERAVSGAWTVAERWRRRCAELQDDLSPVALACWHPFEAPIPGERHACLSGLSPLGRASPSSFWHFMRGFFVEVFHALRSQWTLPELRSVRVSFGDLTYPCDQRFNFMDFFKSFLDYPTTVDPGCELSWRWKLRVLRLTTPQQPTACSLRPVLRATRPQRPGIIRRKALLQLRRADGTRRPLNEAMVRTAAQQVCVESQLSCHLDVALEQLTWADQLQLLLRSHALVAYHGSGVGAALFWLPFGAVVLEFMPFGCWWCAFAVDAAQPNCSGGSAVSAVTWLMSTTSEAPRAKIPGASHPLMGCQHEDTRPGRSAFELFGQRRDRSRRISLRGFRVLRQTLRRGARAALSMRDVYPACGGAALQVYETKIELAA</sequence>
<protein>
    <submittedName>
        <fullName evidence="1">Uncharacterized protein</fullName>
    </submittedName>
</protein>
<dbReference type="InterPro" id="IPR027443">
    <property type="entry name" value="IPNS-like_sf"/>
</dbReference>